<dbReference type="AlphaFoldDB" id="A0A8T2PAP7"/>
<keyword evidence="5" id="KW-0472">Membrane</keyword>
<dbReference type="InterPro" id="IPR033522">
    <property type="entry name" value="IA-2/IA-2_beta"/>
</dbReference>
<keyword evidence="6" id="KW-0675">Receptor</keyword>
<dbReference type="Proteomes" id="UP000824540">
    <property type="component" value="Unassembled WGS sequence"/>
</dbReference>
<gene>
    <name evidence="9" type="ORF">JZ751_029358</name>
</gene>
<evidence type="ECO:0000256" key="4">
    <source>
        <dbReference type="ARBA" id="ARBA00022989"/>
    </source>
</evidence>
<name>A0A8T2PAP7_9TELE</name>
<keyword evidence="10" id="KW-1185">Reference proteome</keyword>
<evidence type="ECO:0000256" key="7">
    <source>
        <dbReference type="ARBA" id="ARBA00023180"/>
    </source>
</evidence>
<dbReference type="GO" id="GO:0051046">
    <property type="term" value="P:regulation of secretion"/>
    <property type="evidence" value="ECO:0007669"/>
    <property type="project" value="TreeGrafter"/>
</dbReference>
<protein>
    <recommendedName>
        <fullName evidence="8">Protein-tyrosine phosphatase receptor IA-2 ectodomain domain-containing protein</fullName>
    </recommendedName>
</protein>
<dbReference type="PANTHER" id="PTHR46106">
    <property type="entry name" value="IA-2 PROTEIN TYROSINE PHOSPHATASE, ISOFORM C"/>
    <property type="match status" value="1"/>
</dbReference>
<comment type="caution">
    <text evidence="9">The sequence shown here is derived from an EMBL/GenBank/DDBJ whole genome shotgun (WGS) entry which is preliminary data.</text>
</comment>
<evidence type="ECO:0000259" key="8">
    <source>
        <dbReference type="Pfam" id="PF11548"/>
    </source>
</evidence>
<reference evidence="9" key="1">
    <citation type="thesis" date="2021" institute="BYU ScholarsArchive" country="Provo, UT, USA">
        <title>Applications of and Algorithms for Genome Assembly and Genomic Analyses with an Emphasis on Marine Teleosts.</title>
        <authorList>
            <person name="Pickett B.D."/>
        </authorList>
    </citation>
    <scope>NUCLEOTIDE SEQUENCE</scope>
    <source>
        <strain evidence="9">HI-2016</strain>
    </source>
</reference>
<dbReference type="GO" id="GO:0035773">
    <property type="term" value="P:insulin secretion involved in cellular response to glucose stimulus"/>
    <property type="evidence" value="ECO:0007669"/>
    <property type="project" value="TreeGrafter"/>
</dbReference>
<dbReference type="PANTHER" id="PTHR46106:SF1">
    <property type="entry name" value="RECEPTOR-TYPE TYROSINE-PROTEIN PHOSPHATASE-LIKE N"/>
    <property type="match status" value="1"/>
</dbReference>
<dbReference type="InterPro" id="IPR038112">
    <property type="entry name" value="Receptor_IA-2_ectodomain_sf"/>
</dbReference>
<keyword evidence="3" id="KW-0732">Signal</keyword>
<dbReference type="OrthoDB" id="9880441at2759"/>
<feature type="domain" description="Protein-tyrosine phosphatase receptor IA-2 ectodomain" evidence="8">
    <location>
        <begin position="135"/>
        <end position="221"/>
    </location>
</feature>
<evidence type="ECO:0000256" key="6">
    <source>
        <dbReference type="ARBA" id="ARBA00023170"/>
    </source>
</evidence>
<comment type="subcellular location">
    <subcellularLocation>
        <location evidence="1">Membrane</location>
        <topology evidence="1">Single-pass membrane protein</topology>
    </subcellularLocation>
</comment>
<dbReference type="GO" id="GO:0045202">
    <property type="term" value="C:synapse"/>
    <property type="evidence" value="ECO:0007669"/>
    <property type="project" value="TreeGrafter"/>
</dbReference>
<proteinExistence type="predicted"/>
<dbReference type="GO" id="GO:0030141">
    <property type="term" value="C:secretory granule"/>
    <property type="evidence" value="ECO:0007669"/>
    <property type="project" value="InterPro"/>
</dbReference>
<organism evidence="9 10">
    <name type="scientific">Albula glossodonta</name>
    <name type="common">roundjaw bonefish</name>
    <dbReference type="NCBI Taxonomy" id="121402"/>
    <lineage>
        <taxon>Eukaryota</taxon>
        <taxon>Metazoa</taxon>
        <taxon>Chordata</taxon>
        <taxon>Craniata</taxon>
        <taxon>Vertebrata</taxon>
        <taxon>Euteleostomi</taxon>
        <taxon>Actinopterygii</taxon>
        <taxon>Neopterygii</taxon>
        <taxon>Teleostei</taxon>
        <taxon>Albuliformes</taxon>
        <taxon>Albulidae</taxon>
        <taxon>Albula</taxon>
    </lineage>
</organism>
<dbReference type="Gene3D" id="3.30.70.2470">
    <property type="entry name" value="Protein-tyrosine phosphatase receptor IA-2 ectodomain"/>
    <property type="match status" value="1"/>
</dbReference>
<accession>A0A8T2PAP7</accession>
<feature type="non-terminal residue" evidence="9">
    <location>
        <position position="1"/>
    </location>
</feature>
<keyword evidence="4" id="KW-1133">Transmembrane helix</keyword>
<evidence type="ECO:0000256" key="1">
    <source>
        <dbReference type="ARBA" id="ARBA00004167"/>
    </source>
</evidence>
<dbReference type="InterPro" id="IPR021613">
    <property type="entry name" value="Receptor_IA-2_dom"/>
</dbReference>
<feature type="non-terminal residue" evidence="9">
    <location>
        <position position="221"/>
    </location>
</feature>
<evidence type="ECO:0000313" key="10">
    <source>
        <dbReference type="Proteomes" id="UP000824540"/>
    </source>
</evidence>
<keyword evidence="7" id="KW-0325">Glycoprotein</keyword>
<dbReference type="GO" id="GO:0016020">
    <property type="term" value="C:membrane"/>
    <property type="evidence" value="ECO:0007669"/>
    <property type="project" value="UniProtKB-SubCell"/>
</dbReference>
<dbReference type="EMBL" id="JAFBMS010000010">
    <property type="protein sequence ID" value="KAG9349040.1"/>
    <property type="molecule type" value="Genomic_DNA"/>
</dbReference>
<keyword evidence="2" id="KW-0812">Transmembrane</keyword>
<evidence type="ECO:0000256" key="2">
    <source>
        <dbReference type="ARBA" id="ARBA00022692"/>
    </source>
</evidence>
<evidence type="ECO:0000313" key="9">
    <source>
        <dbReference type="EMBL" id="KAG9349040.1"/>
    </source>
</evidence>
<evidence type="ECO:0000256" key="5">
    <source>
        <dbReference type="ARBA" id="ARBA00023136"/>
    </source>
</evidence>
<dbReference type="Pfam" id="PF11548">
    <property type="entry name" value="Receptor_IA-2"/>
    <property type="match status" value="1"/>
</dbReference>
<sequence>ATLQRIAVLLERNGIDVKDLTPQQLDTLITILQQMDTPQKPDQYDNGATEFMEGAMTHMGEKIPMPAPSSASVTGTQTVPVPARPTSAAPAPTVAVTLGGVVTAQGTTASLGENELNKKVSNALPTVGGAIQSKEEYGYIVTNQSPLSLFDGVRLLETLAERIHLTTSTFINISVVGPALTFRIRQNSQNLSAEDVADKAVAEKTFLEGETGLKIIQTGVG</sequence>
<evidence type="ECO:0000256" key="3">
    <source>
        <dbReference type="ARBA" id="ARBA00022729"/>
    </source>
</evidence>